<keyword evidence="2" id="KW-0472">Membrane</keyword>
<dbReference type="EnsemblMetazoa" id="Aqu2.1.18132_001">
    <property type="protein sequence ID" value="Aqu2.1.18132_001"/>
    <property type="gene ID" value="Aqu2.1.18132"/>
</dbReference>
<proteinExistence type="predicted"/>
<dbReference type="AlphaFoldDB" id="A0A1X7TTE2"/>
<keyword evidence="2" id="KW-0812">Transmembrane</keyword>
<feature type="transmembrane region" description="Helical" evidence="2">
    <location>
        <begin position="20"/>
        <end position="39"/>
    </location>
</feature>
<evidence type="ECO:0000313" key="3">
    <source>
        <dbReference type="EnsemblMetazoa" id="Aqu2.1.18132_001"/>
    </source>
</evidence>
<name>A0A1X7TTE2_AMPQE</name>
<dbReference type="InParanoid" id="A0A1X7TTE2"/>
<keyword evidence="2" id="KW-1133">Transmembrane helix</keyword>
<evidence type="ECO:0000256" key="2">
    <source>
        <dbReference type="SAM" id="Phobius"/>
    </source>
</evidence>
<accession>A0A1X7TTE2</accession>
<sequence length="72" mass="8718">MRLRLSPGPLFSKKMRMRSFFLVFKNTFFLVFLSFFLVFKRKDTTVQKRSAPVTRTQRESQKHYTIRKRSAP</sequence>
<evidence type="ECO:0000256" key="1">
    <source>
        <dbReference type="SAM" id="MobiDB-lite"/>
    </source>
</evidence>
<reference evidence="3" key="1">
    <citation type="submission" date="2017-05" db="UniProtKB">
        <authorList>
            <consortium name="EnsemblMetazoa"/>
        </authorList>
    </citation>
    <scope>IDENTIFICATION</scope>
</reference>
<protein>
    <submittedName>
        <fullName evidence="3">Uncharacterized protein</fullName>
    </submittedName>
</protein>
<feature type="region of interest" description="Disordered" evidence="1">
    <location>
        <begin position="48"/>
        <end position="72"/>
    </location>
</feature>
<organism evidence="3">
    <name type="scientific">Amphimedon queenslandica</name>
    <name type="common">Sponge</name>
    <dbReference type="NCBI Taxonomy" id="400682"/>
    <lineage>
        <taxon>Eukaryota</taxon>
        <taxon>Metazoa</taxon>
        <taxon>Porifera</taxon>
        <taxon>Demospongiae</taxon>
        <taxon>Heteroscleromorpha</taxon>
        <taxon>Haplosclerida</taxon>
        <taxon>Niphatidae</taxon>
        <taxon>Amphimedon</taxon>
    </lineage>
</organism>